<evidence type="ECO:0000313" key="2">
    <source>
        <dbReference type="WBParaSite" id="Hba_07573"/>
    </source>
</evidence>
<organism evidence="1 2">
    <name type="scientific">Heterorhabditis bacteriophora</name>
    <name type="common">Entomopathogenic nematode worm</name>
    <dbReference type="NCBI Taxonomy" id="37862"/>
    <lineage>
        <taxon>Eukaryota</taxon>
        <taxon>Metazoa</taxon>
        <taxon>Ecdysozoa</taxon>
        <taxon>Nematoda</taxon>
        <taxon>Chromadorea</taxon>
        <taxon>Rhabditida</taxon>
        <taxon>Rhabditina</taxon>
        <taxon>Rhabditomorpha</taxon>
        <taxon>Strongyloidea</taxon>
        <taxon>Heterorhabditidae</taxon>
        <taxon>Heterorhabditis</taxon>
    </lineage>
</organism>
<name>A0A1I7WR11_HETBA</name>
<dbReference type="InterPro" id="IPR036397">
    <property type="entry name" value="RNaseH_sf"/>
</dbReference>
<accession>A0A1I7WR11</accession>
<protein>
    <submittedName>
        <fullName evidence="2">C-type lectin domain-containing protein</fullName>
    </submittedName>
</protein>
<dbReference type="WBParaSite" id="Hba_07573">
    <property type="protein sequence ID" value="Hba_07573"/>
    <property type="gene ID" value="Hba_07573"/>
</dbReference>
<dbReference type="Gene3D" id="3.30.420.10">
    <property type="entry name" value="Ribonuclease H-like superfamily/Ribonuclease H"/>
    <property type="match status" value="1"/>
</dbReference>
<dbReference type="Proteomes" id="UP000095283">
    <property type="component" value="Unplaced"/>
</dbReference>
<sequence length="108" mass="12586">MQINMIYIGSDVLKLVILMSMTDNALGHHQCSWNSWELIKQYIGRRLNSCISLLASNERRTSIGNYTDDEKWIMYNNTKRTYSWVDPGQPTTSTVILLHDNSSRPFWT</sequence>
<keyword evidence="1" id="KW-1185">Reference proteome</keyword>
<dbReference type="GO" id="GO:0003676">
    <property type="term" value="F:nucleic acid binding"/>
    <property type="evidence" value="ECO:0007669"/>
    <property type="project" value="InterPro"/>
</dbReference>
<proteinExistence type="predicted"/>
<dbReference type="AlphaFoldDB" id="A0A1I7WR11"/>
<evidence type="ECO:0000313" key="1">
    <source>
        <dbReference type="Proteomes" id="UP000095283"/>
    </source>
</evidence>
<reference evidence="2" key="1">
    <citation type="submission" date="2016-11" db="UniProtKB">
        <authorList>
            <consortium name="WormBaseParasite"/>
        </authorList>
    </citation>
    <scope>IDENTIFICATION</scope>
</reference>